<dbReference type="HOGENOM" id="CLU_078797_0_0_11"/>
<dbReference type="InterPro" id="IPR000073">
    <property type="entry name" value="AB_hydrolase_1"/>
</dbReference>
<name>V6K9X6_STRRC</name>
<dbReference type="STRING" id="1352936.M878_21550"/>
<dbReference type="PANTHER" id="PTHR43194">
    <property type="entry name" value="HYDROLASE ALPHA/BETA FOLD FAMILY"/>
    <property type="match status" value="1"/>
</dbReference>
<sequence>MVDGVSLTAHSPAHRPTMVMLHGLEDDWQSWKPMADRLGDRFHCYAIDLPWRAGGGYEWRAGGTAAQWVENALALIPQPISVLVAHSMGANAVLHWLASGTPRRVDALVLLSPFYRLASAPVDWAMFDRSLADFRTVMAAGLRARLGERAERLEPEIVSLMAEKALDRIGPEGFLSLFDIFISSSGIDLSSNTVPTLVVGGSADPGISGPRAEALGRDMPTAEIRLEDELTHFCHIEQPQRVSELVSEFLLRRLPAALEGGRRPALEGVHL</sequence>
<evidence type="ECO:0000313" key="3">
    <source>
        <dbReference type="Proteomes" id="UP000017984"/>
    </source>
</evidence>
<dbReference type="Pfam" id="PF12697">
    <property type="entry name" value="Abhydrolase_6"/>
    <property type="match status" value="1"/>
</dbReference>
<proteinExistence type="predicted"/>
<dbReference type="AlphaFoldDB" id="V6K9X6"/>
<organism evidence="2 3">
    <name type="scientific">Streptomyces roseochromogenus subsp. oscitans DS 12.976</name>
    <dbReference type="NCBI Taxonomy" id="1352936"/>
    <lineage>
        <taxon>Bacteria</taxon>
        <taxon>Bacillati</taxon>
        <taxon>Actinomycetota</taxon>
        <taxon>Actinomycetes</taxon>
        <taxon>Kitasatosporales</taxon>
        <taxon>Streptomycetaceae</taxon>
        <taxon>Streptomyces</taxon>
    </lineage>
</organism>
<dbReference type="GO" id="GO:0003824">
    <property type="term" value="F:catalytic activity"/>
    <property type="evidence" value="ECO:0007669"/>
    <property type="project" value="UniProtKB-ARBA"/>
</dbReference>
<dbReference type="PANTHER" id="PTHR43194:SF2">
    <property type="entry name" value="PEROXISOMAL MEMBRANE PROTEIN LPX1"/>
    <property type="match status" value="1"/>
</dbReference>
<accession>V6K9X6</accession>
<reference evidence="2 3" key="1">
    <citation type="journal article" date="2014" name="Genome Announc.">
        <title>Draft Genome Sequence of Streptomyces roseochromogenes subsp. oscitans DS 12.976, Producer of the Aminocoumarin Antibiotic Clorobiocin.</title>
        <authorList>
            <person name="Ruckert C."/>
            <person name="Kalinowski J."/>
            <person name="Heide L."/>
            <person name="Apel A.K."/>
        </authorList>
    </citation>
    <scope>NUCLEOTIDE SEQUENCE [LARGE SCALE GENOMIC DNA]</scope>
    <source>
        <strain evidence="2 3">DS 12.976</strain>
    </source>
</reference>
<evidence type="ECO:0000259" key="1">
    <source>
        <dbReference type="Pfam" id="PF12697"/>
    </source>
</evidence>
<keyword evidence="3" id="KW-1185">Reference proteome</keyword>
<dbReference type="InterPro" id="IPR029058">
    <property type="entry name" value="AB_hydrolase_fold"/>
</dbReference>
<feature type="domain" description="AB hydrolase-1" evidence="1">
    <location>
        <begin position="19"/>
        <end position="244"/>
    </location>
</feature>
<comment type="caution">
    <text evidence="2">The sequence shown here is derived from an EMBL/GenBank/DDBJ whole genome shotgun (WGS) entry which is preliminary data.</text>
</comment>
<dbReference type="InterPro" id="IPR050228">
    <property type="entry name" value="Carboxylesterase_BioH"/>
</dbReference>
<evidence type="ECO:0000313" key="2">
    <source>
        <dbReference type="EMBL" id="EST28975.1"/>
    </source>
</evidence>
<dbReference type="Proteomes" id="UP000017984">
    <property type="component" value="Chromosome"/>
</dbReference>
<protein>
    <recommendedName>
        <fullName evidence="1">AB hydrolase-1 domain-containing protein</fullName>
    </recommendedName>
</protein>
<dbReference type="SUPFAM" id="SSF53474">
    <property type="entry name" value="alpha/beta-Hydrolases"/>
    <property type="match status" value="1"/>
</dbReference>
<dbReference type="Gene3D" id="3.40.50.1820">
    <property type="entry name" value="alpha/beta hydrolase"/>
    <property type="match status" value="1"/>
</dbReference>
<dbReference type="EMBL" id="AWQX01000187">
    <property type="protein sequence ID" value="EST28975.1"/>
    <property type="molecule type" value="Genomic_DNA"/>
</dbReference>
<gene>
    <name evidence="2" type="ORF">M878_21550</name>
</gene>
<dbReference type="PATRIC" id="fig|1352936.5.peg.4513"/>